<proteinExistence type="predicted"/>
<evidence type="ECO:0000313" key="2">
    <source>
        <dbReference type="Proteomes" id="UP000054498"/>
    </source>
</evidence>
<sequence>CLTTKPLTSPSRCRSWEPYSATKSLKLAGEGERTITAYFRNSEADENPWGPATASILVDRTVPRMPAKAINLAGRFSGGNSTGNLTITFIAAATDNPTKKIKGSGVKDYLLVYNSQGDVPAAKCAGSSATTSLPITYSAGGKTGTATVAVLAGDVKKYRFRLCARDNVGLVASGLTLVVKPQ</sequence>
<dbReference type="AlphaFoldDB" id="A0A0D2MA02"/>
<dbReference type="KEGG" id="mng:MNEG_7844"/>
<accession>A0A0D2MA02</accession>
<gene>
    <name evidence="1" type="ORF">MNEG_7844</name>
</gene>
<reference evidence="1 2" key="1">
    <citation type="journal article" date="2013" name="BMC Genomics">
        <title>Reconstruction of the lipid metabolism for the microalga Monoraphidium neglectum from its genome sequence reveals characteristics suitable for biofuel production.</title>
        <authorList>
            <person name="Bogen C."/>
            <person name="Al-Dilaimi A."/>
            <person name="Albersmeier A."/>
            <person name="Wichmann J."/>
            <person name="Grundmann M."/>
            <person name="Rupp O."/>
            <person name="Lauersen K.J."/>
            <person name="Blifernez-Klassen O."/>
            <person name="Kalinowski J."/>
            <person name="Goesmann A."/>
            <person name="Mussgnug J.H."/>
            <person name="Kruse O."/>
        </authorList>
    </citation>
    <scope>NUCLEOTIDE SEQUENCE [LARGE SCALE GENOMIC DNA]</scope>
    <source>
        <strain evidence="1 2">SAG 48.87</strain>
    </source>
</reference>
<feature type="non-terminal residue" evidence="1">
    <location>
        <position position="1"/>
    </location>
</feature>
<name>A0A0D2MA02_9CHLO</name>
<protein>
    <submittedName>
        <fullName evidence="1">Uncharacterized protein</fullName>
    </submittedName>
</protein>
<dbReference type="GeneID" id="25740720"/>
<dbReference type="Proteomes" id="UP000054498">
    <property type="component" value="Unassembled WGS sequence"/>
</dbReference>
<dbReference type="RefSeq" id="XP_013899139.1">
    <property type="nucleotide sequence ID" value="XM_014043685.1"/>
</dbReference>
<dbReference type="EMBL" id="KK101646">
    <property type="protein sequence ID" value="KIZ00120.1"/>
    <property type="molecule type" value="Genomic_DNA"/>
</dbReference>
<keyword evidence="2" id="KW-1185">Reference proteome</keyword>
<organism evidence="1 2">
    <name type="scientific">Monoraphidium neglectum</name>
    <dbReference type="NCBI Taxonomy" id="145388"/>
    <lineage>
        <taxon>Eukaryota</taxon>
        <taxon>Viridiplantae</taxon>
        <taxon>Chlorophyta</taxon>
        <taxon>core chlorophytes</taxon>
        <taxon>Chlorophyceae</taxon>
        <taxon>CS clade</taxon>
        <taxon>Sphaeropleales</taxon>
        <taxon>Selenastraceae</taxon>
        <taxon>Monoraphidium</taxon>
    </lineage>
</organism>
<evidence type="ECO:0000313" key="1">
    <source>
        <dbReference type="EMBL" id="KIZ00120.1"/>
    </source>
</evidence>